<dbReference type="PANTHER" id="PTHR43294">
    <property type="entry name" value="SODIUM/POTASSIUM-TRANSPORTING ATPASE SUBUNIT ALPHA"/>
    <property type="match status" value="1"/>
</dbReference>
<dbReference type="InterPro" id="IPR023298">
    <property type="entry name" value="ATPase_P-typ_TM_dom_sf"/>
</dbReference>
<feature type="transmembrane region" description="Helical" evidence="12">
    <location>
        <begin position="687"/>
        <end position="707"/>
    </location>
</feature>
<dbReference type="GO" id="GO:1902600">
    <property type="term" value="P:proton transmembrane transport"/>
    <property type="evidence" value="ECO:0007669"/>
    <property type="project" value="TreeGrafter"/>
</dbReference>
<dbReference type="SUPFAM" id="SSF81665">
    <property type="entry name" value="Calcium ATPase, transmembrane domain M"/>
    <property type="match status" value="1"/>
</dbReference>
<dbReference type="PANTHER" id="PTHR43294:SF20">
    <property type="entry name" value="P-TYPE ATPASE"/>
    <property type="match status" value="1"/>
</dbReference>
<keyword evidence="15" id="KW-1185">Reference proteome</keyword>
<dbReference type="SMART" id="SM00831">
    <property type="entry name" value="Cation_ATPase_N"/>
    <property type="match status" value="1"/>
</dbReference>
<dbReference type="Gene3D" id="3.40.1110.10">
    <property type="entry name" value="Calcium-transporting ATPase, cytoplasmic domain N"/>
    <property type="match status" value="1"/>
</dbReference>
<name>A0A089QCN2_9HYPH</name>
<protein>
    <submittedName>
        <fullName evidence="14">Cation-transporting ATPase</fullName>
    </submittedName>
</protein>
<dbReference type="PROSITE" id="PS00154">
    <property type="entry name" value="ATPASE_E1_E2"/>
    <property type="match status" value="1"/>
</dbReference>
<dbReference type="GO" id="GO:0016887">
    <property type="term" value="F:ATP hydrolysis activity"/>
    <property type="evidence" value="ECO:0007669"/>
    <property type="project" value="InterPro"/>
</dbReference>
<dbReference type="Pfam" id="PF13246">
    <property type="entry name" value="Cation_ATPase"/>
    <property type="match status" value="1"/>
</dbReference>
<dbReference type="InterPro" id="IPR023299">
    <property type="entry name" value="ATPase_P-typ_cyto_dom_N"/>
</dbReference>
<dbReference type="SFLD" id="SFLDG00002">
    <property type="entry name" value="C1.7:_P-type_atpase_like"/>
    <property type="match status" value="1"/>
</dbReference>
<keyword evidence="4 12" id="KW-0812">Transmembrane</keyword>
<dbReference type="NCBIfam" id="TIGR01494">
    <property type="entry name" value="ATPase_P-type"/>
    <property type="match status" value="2"/>
</dbReference>
<dbReference type="InterPro" id="IPR006068">
    <property type="entry name" value="ATPase_P-typ_cation-transptr_C"/>
</dbReference>
<dbReference type="GO" id="GO:0030007">
    <property type="term" value="P:intracellular potassium ion homeostasis"/>
    <property type="evidence" value="ECO:0007669"/>
    <property type="project" value="TreeGrafter"/>
</dbReference>
<feature type="transmembrane region" description="Helical" evidence="12">
    <location>
        <begin position="719"/>
        <end position="737"/>
    </location>
</feature>
<keyword evidence="5" id="KW-0547">Nucleotide-binding</keyword>
<dbReference type="eggNOG" id="COG0474">
    <property type="taxonomic scope" value="Bacteria"/>
</dbReference>
<dbReference type="STRING" id="693986.MOC_4589"/>
<evidence type="ECO:0000313" key="15">
    <source>
        <dbReference type="Proteomes" id="UP000029492"/>
    </source>
</evidence>
<evidence type="ECO:0000256" key="5">
    <source>
        <dbReference type="ARBA" id="ARBA00022741"/>
    </source>
</evidence>
<dbReference type="InterPro" id="IPR036412">
    <property type="entry name" value="HAD-like_sf"/>
</dbReference>
<comment type="subcellular location">
    <subcellularLocation>
        <location evidence="1">Endomembrane system</location>
        <topology evidence="1">Multi-pass membrane protein</topology>
    </subcellularLocation>
</comment>
<feature type="transmembrane region" description="Helical" evidence="12">
    <location>
        <begin position="300"/>
        <end position="320"/>
    </location>
</feature>
<keyword evidence="7" id="KW-0460">Magnesium</keyword>
<dbReference type="SUPFAM" id="SSF81660">
    <property type="entry name" value="Metal cation-transporting ATPase, ATP-binding domain N"/>
    <property type="match status" value="1"/>
</dbReference>
<dbReference type="AlphaFoldDB" id="A0A089QCN2"/>
<feature type="transmembrane region" description="Helical" evidence="12">
    <location>
        <begin position="829"/>
        <end position="847"/>
    </location>
</feature>
<feature type="transmembrane region" description="Helical" evidence="12">
    <location>
        <begin position="867"/>
        <end position="887"/>
    </location>
</feature>
<keyword evidence="6" id="KW-0067">ATP-binding</keyword>
<dbReference type="InterPro" id="IPR018303">
    <property type="entry name" value="ATPase_P-typ_P_site"/>
</dbReference>
<feature type="transmembrane region" description="Helical" evidence="12">
    <location>
        <begin position="77"/>
        <end position="100"/>
    </location>
</feature>
<feature type="domain" description="Cation-transporting P-type ATPase N-terminal" evidence="13">
    <location>
        <begin position="28"/>
        <end position="102"/>
    </location>
</feature>
<evidence type="ECO:0000256" key="3">
    <source>
        <dbReference type="ARBA" id="ARBA00022553"/>
    </source>
</evidence>
<dbReference type="Pfam" id="PF00122">
    <property type="entry name" value="E1-E2_ATPase"/>
    <property type="match status" value="1"/>
</dbReference>
<keyword evidence="10 12" id="KW-0472">Membrane</keyword>
<dbReference type="EMBL" id="CP003811">
    <property type="protein sequence ID" value="AIQ92344.1"/>
    <property type="molecule type" value="Genomic_DNA"/>
</dbReference>
<dbReference type="SUPFAM" id="SSF56784">
    <property type="entry name" value="HAD-like"/>
    <property type="match status" value="1"/>
</dbReference>
<dbReference type="KEGG" id="mor:MOC_4589"/>
<dbReference type="HOGENOM" id="CLU_002360_3_0_5"/>
<dbReference type="InterPro" id="IPR004014">
    <property type="entry name" value="ATPase_P-typ_cation-transptr_N"/>
</dbReference>
<dbReference type="Proteomes" id="UP000029492">
    <property type="component" value="Chromosome"/>
</dbReference>
<dbReference type="GO" id="GO:0005886">
    <property type="term" value="C:plasma membrane"/>
    <property type="evidence" value="ECO:0007669"/>
    <property type="project" value="TreeGrafter"/>
</dbReference>
<dbReference type="PRINTS" id="PR00119">
    <property type="entry name" value="CATATPASE"/>
</dbReference>
<feature type="transmembrane region" description="Helical" evidence="12">
    <location>
        <begin position="106"/>
        <end position="125"/>
    </location>
</feature>
<dbReference type="SUPFAM" id="SSF81653">
    <property type="entry name" value="Calcium ATPase, transduction domain A"/>
    <property type="match status" value="1"/>
</dbReference>
<accession>A0A089QCN2</accession>
<dbReference type="SFLD" id="SFLDF00027">
    <property type="entry name" value="p-type_atpase"/>
    <property type="match status" value="1"/>
</dbReference>
<feature type="transmembrane region" description="Helical" evidence="12">
    <location>
        <begin position="270"/>
        <end position="288"/>
    </location>
</feature>
<sequence length="898" mass="93903">MLERDPAEDPEWPSPPAATGCPAAGTKPVHALPVAEVPGRFETALPAGLTDAEARRRRARFGANVIATTERAGRLSLLLHQLASPVVYLLAAAGGLSLYFGDWQEAAAVIAVLAINTGLGFFTELRAVRSVEGLRSLGTRSARVRRDGHIRVLPAEDLVPGDIVLIEGGDAVPADIRLVEASNLGADESTLTGESVPVDKSAQPVAAEARLAERASMLFRGTLVTRGSGAGVVVVTGAATELGAVSRLVAQADPEGSPLERRLGRLSGQMVWAVLGVAVLLAGLGIATGKDLRLMTEASIALSVAAIPEGLPIVATLVLARGMWRMARRNALIERLSAVETLGATTVILTDKTGTLTENRMTVRQLSLPSGQGDLAEGGPSIEAGRLLRVAVLCNDAALGSGAGDGSGDPMEQALLRAGRSAGLDRAALGRDRPLVGKHAFEAAVRMMATIHAAGPGFWVAVKGAPEAVLAASRRTGDGAHDRPLDAGDRTLWRRRVEDLGARGLRVIACAERTVADPGCPPFEDLTFLGLVGLEDPAREDVPEAMAACRAAGIRAVMVTGDHAVTARSIALAVGLAGPGDRIAEGVPDAGLPDGLEDVAVFARVSPAEKLALVRAYQAKGEVVAMTGDGVNDAPALRQADIGVAMGRRGTDVAREAAAMILLDDAFPTIVGAIREGRIIFDNIRRFVTYLLACNLSEVMVVGLAVVSTLPLPILPMQILYLNVVTDVFPAFALALGEGRDDILRRPPRDPKEPILGRAQWTRIGLHAAAMTAATFAAGAAATFWLAFDPASVVTVTFLTLAFAQLWQVFNMRASSAPLLRNEVTRNPWVWAALLLCTALLVGPAYLPPVGRLLGLVPLDRNGWMLVLSVSLAPLLVVQLATLAAGARRPSGRDGRPT</sequence>
<dbReference type="FunFam" id="2.70.150.10:FF:000160">
    <property type="entry name" value="Sarcoplasmic/endoplasmic reticulum calcium ATPase 1"/>
    <property type="match status" value="1"/>
</dbReference>
<dbReference type="Gene3D" id="3.40.50.1000">
    <property type="entry name" value="HAD superfamily/HAD-like"/>
    <property type="match status" value="1"/>
</dbReference>
<evidence type="ECO:0000256" key="9">
    <source>
        <dbReference type="ARBA" id="ARBA00022989"/>
    </source>
</evidence>
<keyword evidence="9 12" id="KW-1133">Transmembrane helix</keyword>
<dbReference type="Pfam" id="PF00689">
    <property type="entry name" value="Cation_ATPase_C"/>
    <property type="match status" value="1"/>
</dbReference>
<dbReference type="RefSeq" id="WP_043759277.1">
    <property type="nucleotide sequence ID" value="NZ_CP003811.1"/>
</dbReference>
<evidence type="ECO:0000256" key="8">
    <source>
        <dbReference type="ARBA" id="ARBA00022967"/>
    </source>
</evidence>
<dbReference type="InterPro" id="IPR050510">
    <property type="entry name" value="Cation_transp_ATPase_P-type"/>
</dbReference>
<organism evidence="14 15">
    <name type="scientific">Methylobacterium oryzae CBMB20</name>
    <dbReference type="NCBI Taxonomy" id="693986"/>
    <lineage>
        <taxon>Bacteria</taxon>
        <taxon>Pseudomonadati</taxon>
        <taxon>Pseudomonadota</taxon>
        <taxon>Alphaproteobacteria</taxon>
        <taxon>Hyphomicrobiales</taxon>
        <taxon>Methylobacteriaceae</taxon>
        <taxon>Methylobacterium</taxon>
    </lineage>
</organism>
<feature type="transmembrane region" description="Helical" evidence="12">
    <location>
        <begin position="791"/>
        <end position="809"/>
    </location>
</feature>
<keyword evidence="3" id="KW-0597">Phosphoprotein</keyword>
<feature type="region of interest" description="Disordered" evidence="11">
    <location>
        <begin position="1"/>
        <end position="25"/>
    </location>
</feature>
<dbReference type="GO" id="GO:0012505">
    <property type="term" value="C:endomembrane system"/>
    <property type="evidence" value="ECO:0007669"/>
    <property type="project" value="UniProtKB-SubCell"/>
</dbReference>
<evidence type="ECO:0000259" key="13">
    <source>
        <dbReference type="SMART" id="SM00831"/>
    </source>
</evidence>
<dbReference type="SFLD" id="SFLDS00003">
    <property type="entry name" value="Haloacid_Dehalogenase"/>
    <property type="match status" value="1"/>
</dbReference>
<dbReference type="GO" id="GO:0006883">
    <property type="term" value="P:intracellular sodium ion homeostasis"/>
    <property type="evidence" value="ECO:0007669"/>
    <property type="project" value="TreeGrafter"/>
</dbReference>
<dbReference type="Gene3D" id="1.20.1110.10">
    <property type="entry name" value="Calcium-transporting ATPase, transmembrane domain"/>
    <property type="match status" value="1"/>
</dbReference>
<gene>
    <name evidence="14" type="ORF">MOC_4589</name>
</gene>
<dbReference type="InterPro" id="IPR044492">
    <property type="entry name" value="P_typ_ATPase_HD_dom"/>
</dbReference>
<evidence type="ECO:0000256" key="7">
    <source>
        <dbReference type="ARBA" id="ARBA00022842"/>
    </source>
</evidence>
<dbReference type="InterPro" id="IPR008250">
    <property type="entry name" value="ATPase_P-typ_transduc_dom_A_sf"/>
</dbReference>
<dbReference type="GO" id="GO:1990573">
    <property type="term" value="P:potassium ion import across plasma membrane"/>
    <property type="evidence" value="ECO:0007669"/>
    <property type="project" value="TreeGrafter"/>
</dbReference>
<dbReference type="InterPro" id="IPR059000">
    <property type="entry name" value="ATPase_P-type_domA"/>
</dbReference>
<evidence type="ECO:0000256" key="1">
    <source>
        <dbReference type="ARBA" id="ARBA00004127"/>
    </source>
</evidence>
<evidence type="ECO:0000313" key="14">
    <source>
        <dbReference type="EMBL" id="AIQ92344.1"/>
    </source>
</evidence>
<evidence type="ECO:0000256" key="2">
    <source>
        <dbReference type="ARBA" id="ARBA00005675"/>
    </source>
</evidence>
<dbReference type="GO" id="GO:0005524">
    <property type="term" value="F:ATP binding"/>
    <property type="evidence" value="ECO:0007669"/>
    <property type="project" value="UniProtKB-KW"/>
</dbReference>
<evidence type="ECO:0000256" key="4">
    <source>
        <dbReference type="ARBA" id="ARBA00022692"/>
    </source>
</evidence>
<reference evidence="14 15" key="1">
    <citation type="journal article" date="2014" name="PLoS ONE">
        <title>Genome Information of Methylobacterium oryzae, a Plant-Probiotic Methylotroph in the Phyllosphere.</title>
        <authorList>
            <person name="Kwak M.J."/>
            <person name="Jeong H."/>
            <person name="Madhaiyan M."/>
            <person name="Lee Y."/>
            <person name="Sa T.M."/>
            <person name="Oh T.K."/>
            <person name="Kim J.F."/>
        </authorList>
    </citation>
    <scope>NUCLEOTIDE SEQUENCE [LARGE SCALE GENOMIC DNA]</scope>
    <source>
        <strain evidence="14 15">CBMB20</strain>
    </source>
</reference>
<evidence type="ECO:0000256" key="12">
    <source>
        <dbReference type="SAM" id="Phobius"/>
    </source>
</evidence>
<evidence type="ECO:0000256" key="11">
    <source>
        <dbReference type="SAM" id="MobiDB-lite"/>
    </source>
</evidence>
<feature type="transmembrane region" description="Helical" evidence="12">
    <location>
        <begin position="764"/>
        <end position="785"/>
    </location>
</feature>
<proteinExistence type="inferred from homology"/>
<comment type="similarity">
    <text evidence="2">Belongs to the cation transport ATPase (P-type) (TC 3.A.3) family. Type IIA subfamily.</text>
</comment>
<keyword evidence="8" id="KW-1278">Translocase</keyword>
<dbReference type="GO" id="GO:0005391">
    <property type="term" value="F:P-type sodium:potassium-exchanging transporter activity"/>
    <property type="evidence" value="ECO:0007669"/>
    <property type="project" value="TreeGrafter"/>
</dbReference>
<dbReference type="PRINTS" id="PR00120">
    <property type="entry name" value="HATPASE"/>
</dbReference>
<evidence type="ECO:0000256" key="10">
    <source>
        <dbReference type="ARBA" id="ARBA00023136"/>
    </source>
</evidence>
<dbReference type="GO" id="GO:0036376">
    <property type="term" value="P:sodium ion export across plasma membrane"/>
    <property type="evidence" value="ECO:0007669"/>
    <property type="project" value="TreeGrafter"/>
</dbReference>
<evidence type="ECO:0000256" key="6">
    <source>
        <dbReference type="ARBA" id="ARBA00022840"/>
    </source>
</evidence>
<dbReference type="Pfam" id="PF00690">
    <property type="entry name" value="Cation_ATPase_N"/>
    <property type="match status" value="1"/>
</dbReference>
<dbReference type="Gene3D" id="2.70.150.10">
    <property type="entry name" value="Calcium-transporting ATPase, cytoplasmic transduction domain A"/>
    <property type="match status" value="1"/>
</dbReference>
<dbReference type="InterPro" id="IPR023214">
    <property type="entry name" value="HAD_sf"/>
</dbReference>
<dbReference type="InterPro" id="IPR001757">
    <property type="entry name" value="P_typ_ATPase"/>
</dbReference>